<evidence type="ECO:0000313" key="2">
    <source>
        <dbReference type="Proteomes" id="UP000030656"/>
    </source>
</evidence>
<sequence length="313" mass="37336">MNLLRRNIYNVFILKNKKIKIGYNNKVHFFFHTLDEKINSIKENEEAYNFEDTIIRRINKMNNTALVFTCENINKKKINNPYIWELIYNRINEIYHSFSLTEIIVLFHAYCNSISFDIKSMNSLINFLWNILENKINDVEDLSSLLALYVCAEKTKNLTKREHISNLILQRYITLIEQDKIFHINEIRLSIFLKILCSHNKNIIQVDKKYIMQFSNDISKIIIRNINTLMLCLHFFIKYQIYDEPFIILLKQIQNLLIFKKEINVNVILKYFSFISNLRNPYALQEIKNVLSIIYLSKCEIIGAQIISTSLKL</sequence>
<name>A0A024VIB3_PLAFA</name>
<dbReference type="EMBL" id="KI928028">
    <property type="protein sequence ID" value="ETW28023.1"/>
    <property type="molecule type" value="Genomic_DNA"/>
</dbReference>
<dbReference type="Proteomes" id="UP000030656">
    <property type="component" value="Unassembled WGS sequence"/>
</dbReference>
<accession>A0A024VIB3</accession>
<protein>
    <submittedName>
        <fullName evidence="1">Uncharacterized protein</fullName>
    </submittedName>
</protein>
<dbReference type="OrthoDB" id="382379at2759"/>
<reference evidence="1 2" key="2">
    <citation type="submission" date="2013-02" db="EMBL/GenBank/DDBJ databases">
        <title>The Genome Sequence of Plasmodium falciparum FCH/4.</title>
        <authorList>
            <consortium name="The Broad Institute Genome Sequencing Platform"/>
            <consortium name="The Broad Institute Genome Sequencing Center for Infectious Disease"/>
            <person name="Neafsey D."/>
            <person name="Cheeseman I."/>
            <person name="Volkman S."/>
            <person name="Adams J."/>
            <person name="Walker B."/>
            <person name="Young S.K."/>
            <person name="Zeng Q."/>
            <person name="Gargeya S."/>
            <person name="Fitzgerald M."/>
            <person name="Haas B."/>
            <person name="Abouelleil A."/>
            <person name="Alvarado L."/>
            <person name="Arachchi H.M."/>
            <person name="Berlin A.M."/>
            <person name="Chapman S.B."/>
            <person name="Dewar J."/>
            <person name="Goldberg J."/>
            <person name="Griggs A."/>
            <person name="Gujja S."/>
            <person name="Hansen M."/>
            <person name="Howarth C."/>
            <person name="Imamovic A."/>
            <person name="Larimer J."/>
            <person name="McCowan C."/>
            <person name="Murphy C."/>
            <person name="Neiman D."/>
            <person name="Pearson M."/>
            <person name="Priest M."/>
            <person name="Roberts A."/>
            <person name="Saif S."/>
            <person name="Shea T."/>
            <person name="Sisk P."/>
            <person name="Sykes S."/>
            <person name="Wortman J."/>
            <person name="Nusbaum C."/>
            <person name="Birren B."/>
        </authorList>
    </citation>
    <scope>NUCLEOTIDE SEQUENCE [LARGE SCALE GENOMIC DNA]</scope>
    <source>
        <strain evidence="1 2">FCH/4</strain>
    </source>
</reference>
<organism evidence="1 2">
    <name type="scientific">Plasmodium falciparum FCH/4</name>
    <dbReference type="NCBI Taxonomy" id="1036724"/>
    <lineage>
        <taxon>Eukaryota</taxon>
        <taxon>Sar</taxon>
        <taxon>Alveolata</taxon>
        <taxon>Apicomplexa</taxon>
        <taxon>Aconoidasida</taxon>
        <taxon>Haemosporida</taxon>
        <taxon>Plasmodiidae</taxon>
        <taxon>Plasmodium</taxon>
        <taxon>Plasmodium (Laverania)</taxon>
    </lineage>
</organism>
<evidence type="ECO:0000313" key="1">
    <source>
        <dbReference type="EMBL" id="ETW28023.1"/>
    </source>
</evidence>
<proteinExistence type="predicted"/>
<reference evidence="1 2" key="1">
    <citation type="submission" date="2013-02" db="EMBL/GenBank/DDBJ databases">
        <title>The Genome Annotation of Plasmodium falciparum FCH/4.</title>
        <authorList>
            <consortium name="The Broad Institute Genome Sequencing Platform"/>
            <consortium name="The Broad Institute Genome Sequencing Center for Infectious Disease"/>
            <person name="Neafsey D."/>
            <person name="Hoffman S."/>
            <person name="Volkman S."/>
            <person name="Rosenthal P."/>
            <person name="Walker B."/>
            <person name="Young S.K."/>
            <person name="Zeng Q."/>
            <person name="Gargeya S."/>
            <person name="Fitzgerald M."/>
            <person name="Haas B."/>
            <person name="Abouelleil A."/>
            <person name="Allen A.W."/>
            <person name="Alvarado L."/>
            <person name="Arachchi H.M."/>
            <person name="Berlin A.M."/>
            <person name="Chapman S.B."/>
            <person name="Gainer-Dewar J."/>
            <person name="Goldberg J."/>
            <person name="Griggs A."/>
            <person name="Gujja S."/>
            <person name="Hansen M."/>
            <person name="Howarth C."/>
            <person name="Imamovic A."/>
            <person name="Ireland A."/>
            <person name="Larimer J."/>
            <person name="McCowan C."/>
            <person name="Murphy C."/>
            <person name="Pearson M."/>
            <person name="Poon T.W."/>
            <person name="Priest M."/>
            <person name="Roberts A."/>
            <person name="Saif S."/>
            <person name="Shea T."/>
            <person name="Sisk P."/>
            <person name="Sykes S."/>
            <person name="Wortman J."/>
            <person name="Nusbaum C."/>
            <person name="Birren B."/>
        </authorList>
    </citation>
    <scope>NUCLEOTIDE SEQUENCE [LARGE SCALE GENOMIC DNA]</scope>
    <source>
        <strain evidence="1 2">FCH/4</strain>
    </source>
</reference>
<dbReference type="AlphaFoldDB" id="A0A024VIB3"/>
<feature type="non-terminal residue" evidence="1">
    <location>
        <position position="313"/>
    </location>
</feature>
<gene>
    <name evidence="1" type="ORF">PFFCH_04581</name>
</gene>